<evidence type="ECO:0000256" key="1">
    <source>
        <dbReference type="SAM" id="MobiDB-lite"/>
    </source>
</evidence>
<feature type="non-terminal residue" evidence="2">
    <location>
        <position position="378"/>
    </location>
</feature>
<protein>
    <submittedName>
        <fullName evidence="2">Uncharacterized protein</fullName>
    </submittedName>
</protein>
<gene>
    <name evidence="2" type="ORF">Vretifemale_10362</name>
</gene>
<keyword evidence="3" id="KW-1185">Reference proteome</keyword>
<name>A0A8J4CK91_9CHLO</name>
<accession>A0A8J4CK91</accession>
<proteinExistence type="predicted"/>
<feature type="region of interest" description="Disordered" evidence="1">
    <location>
        <begin position="1"/>
        <end position="51"/>
    </location>
</feature>
<organism evidence="2 3">
    <name type="scientific">Volvox reticuliferus</name>
    <dbReference type="NCBI Taxonomy" id="1737510"/>
    <lineage>
        <taxon>Eukaryota</taxon>
        <taxon>Viridiplantae</taxon>
        <taxon>Chlorophyta</taxon>
        <taxon>core chlorophytes</taxon>
        <taxon>Chlorophyceae</taxon>
        <taxon>CS clade</taxon>
        <taxon>Chlamydomonadales</taxon>
        <taxon>Volvocaceae</taxon>
        <taxon>Volvox</taxon>
    </lineage>
</organism>
<dbReference type="Proteomes" id="UP000747110">
    <property type="component" value="Unassembled WGS sequence"/>
</dbReference>
<evidence type="ECO:0000313" key="2">
    <source>
        <dbReference type="EMBL" id="GIL81381.1"/>
    </source>
</evidence>
<reference evidence="2" key="1">
    <citation type="journal article" date="2021" name="Proc. Natl. Acad. Sci. U.S.A.">
        <title>Three genomes in the algal genus Volvox reveal the fate of a haploid sex-determining region after a transition to homothallism.</title>
        <authorList>
            <person name="Yamamoto K."/>
            <person name="Hamaji T."/>
            <person name="Kawai-Toyooka H."/>
            <person name="Matsuzaki R."/>
            <person name="Takahashi F."/>
            <person name="Nishimura Y."/>
            <person name="Kawachi M."/>
            <person name="Noguchi H."/>
            <person name="Minakuchi Y."/>
            <person name="Umen J.G."/>
            <person name="Toyoda A."/>
            <person name="Nozaki H."/>
        </authorList>
    </citation>
    <scope>NUCLEOTIDE SEQUENCE</scope>
    <source>
        <strain evidence="2">NIES-3786</strain>
    </source>
</reference>
<dbReference type="OrthoDB" id="531835at2759"/>
<feature type="non-terminal residue" evidence="2">
    <location>
        <position position="1"/>
    </location>
</feature>
<dbReference type="EMBL" id="BNCP01000021">
    <property type="protein sequence ID" value="GIL81381.1"/>
    <property type="molecule type" value="Genomic_DNA"/>
</dbReference>
<feature type="region of interest" description="Disordered" evidence="1">
    <location>
        <begin position="356"/>
        <end position="378"/>
    </location>
</feature>
<dbReference type="AlphaFoldDB" id="A0A8J4CK91"/>
<evidence type="ECO:0000313" key="3">
    <source>
        <dbReference type="Proteomes" id="UP000747110"/>
    </source>
</evidence>
<sequence length="378" mass="40836">SGDEGDSEGQQAPPGEEPPYNSSPGDPAGYAESKIHSGTPAGTGFKEPSGKEVKDAQYLKVYQEPHSKIMHIQGANFNWDRNKDREAGQTTTATDNPTLFDTAGRAIHKALTGEHHEGVPPMGGDTPGGQSNPFIQAKENLQSKVEKAPEIAADVASRTEESVVGVLEHLSGVAEAAASGVVQLVRSGLGDHKAMEERMAEAARRQEEREIVYEQDPVPGPAPSVAVHQRRLDQMDQEVDPALRRDTLVDKLLYPWSKDASTDDSNARAKARSYNEYVREKEAKGEPYDPLGAMAHDREYDTAKLPATVQQVERSTVDITTGERSGNNQEFLRQRAPLAGQAPLPEGTKAAIRSLAEDSAAHGRPAPAGLEGLRERVE</sequence>
<comment type="caution">
    <text evidence="2">The sequence shown here is derived from an EMBL/GenBank/DDBJ whole genome shotgun (WGS) entry which is preliminary data.</text>
</comment>